<keyword evidence="2" id="KW-0808">Transferase</keyword>
<dbReference type="PANTHER" id="PTHR22916:SF3">
    <property type="entry name" value="UDP-GLCNAC:BETAGAL BETA-1,3-N-ACETYLGLUCOSAMINYLTRANSFERASE-LIKE PROTEIN 1"/>
    <property type="match status" value="1"/>
</dbReference>
<dbReference type="CDD" id="cd00761">
    <property type="entry name" value="Glyco_tranf_GTA_type"/>
    <property type="match status" value="1"/>
</dbReference>
<dbReference type="InterPro" id="IPR001173">
    <property type="entry name" value="Glyco_trans_2-like"/>
</dbReference>
<dbReference type="Pfam" id="PF00535">
    <property type="entry name" value="Glycos_transf_2"/>
    <property type="match status" value="1"/>
</dbReference>
<name>A0T1U2_VIBCL</name>
<proteinExistence type="predicted"/>
<dbReference type="SUPFAM" id="SSF53448">
    <property type="entry name" value="Nucleotide-diphospho-sugar transferases"/>
    <property type="match status" value="1"/>
</dbReference>
<evidence type="ECO:0000259" key="1">
    <source>
        <dbReference type="Pfam" id="PF00535"/>
    </source>
</evidence>
<dbReference type="CAZy" id="GT2">
    <property type="family name" value="Glycosyltransferase Family 2"/>
</dbReference>
<evidence type="ECO:0000313" key="2">
    <source>
        <dbReference type="EMBL" id="ABK58714.1"/>
    </source>
</evidence>
<protein>
    <submittedName>
        <fullName evidence="2">Putative glycosyltransferase</fullName>
    </submittedName>
</protein>
<dbReference type="AlphaFoldDB" id="A0T1U2"/>
<dbReference type="EMBL" id="EF076669">
    <property type="protein sequence ID" value="ABK58714.1"/>
    <property type="molecule type" value="Genomic_DNA"/>
</dbReference>
<dbReference type="InterPro" id="IPR029044">
    <property type="entry name" value="Nucleotide-diphossugar_trans"/>
</dbReference>
<dbReference type="GO" id="GO:0016758">
    <property type="term" value="F:hexosyltransferase activity"/>
    <property type="evidence" value="ECO:0007669"/>
    <property type="project" value="UniProtKB-ARBA"/>
</dbReference>
<organism evidence="2">
    <name type="scientific">Vibrio cholerae</name>
    <dbReference type="NCBI Taxonomy" id="666"/>
    <lineage>
        <taxon>Bacteria</taxon>
        <taxon>Pseudomonadati</taxon>
        <taxon>Pseudomonadota</taxon>
        <taxon>Gammaproteobacteria</taxon>
        <taxon>Vibrionales</taxon>
        <taxon>Vibrionaceae</taxon>
        <taxon>Vibrio</taxon>
    </lineage>
</organism>
<accession>A0T1U2</accession>
<dbReference type="PANTHER" id="PTHR22916">
    <property type="entry name" value="GLYCOSYLTRANSFERASE"/>
    <property type="match status" value="1"/>
</dbReference>
<sequence length="302" mass="35161">MTNKILVSIIIPHFNSFKKLLRLVATIPDDNRIEVIIVDDNSEEKIESVLFNGRSNVKLFLNTGKKGAGSSRNIGLKNCTGQWLLFADADDYFTEGAFTQIFEDVSNYNNDIIFYRPSSWNEDNGVESNRHYRYEKLVLDYIEKPNKNETLNIRIKFLVPWSKLIKKELVTKNNIKFDEVMFSNDVMFSVQVGLVANSIKASKSIIYCVTENNSSLTRNKSLTAFETRLDVMFRFNDYLKEKGKHSHLSPLISYLFWARKFGFYKFSTTLIRMIVCRQRIIPKLKLDYIIRPYLVINKIKGL</sequence>
<feature type="domain" description="Glycosyltransferase 2-like" evidence="1">
    <location>
        <begin position="8"/>
        <end position="169"/>
    </location>
</feature>
<dbReference type="Gene3D" id="3.90.550.10">
    <property type="entry name" value="Spore Coat Polysaccharide Biosynthesis Protein SpsA, Chain A"/>
    <property type="match status" value="1"/>
</dbReference>
<reference evidence="2" key="1">
    <citation type="journal article" date="2007" name="FEMS Microbiol. Lett.">
        <title>Genetic variation of capsule/LPS biogenesis in two serogroup O31 Vibrio cholerae isolates.</title>
        <authorList>
            <person name="Chen Y."/>
            <person name="Stine O.C."/>
            <person name="Morris J.G.Jr."/>
            <person name="Johnson J.A."/>
        </authorList>
    </citation>
    <scope>NUCLEOTIDE SEQUENCE</scope>
    <source>
        <strain evidence="2">A5</strain>
    </source>
</reference>